<dbReference type="SMART" id="SM00043">
    <property type="entry name" value="CY"/>
    <property type="match status" value="1"/>
</dbReference>
<evidence type="ECO:0000313" key="9">
    <source>
        <dbReference type="EMBL" id="AGW80661.1"/>
    </source>
</evidence>
<dbReference type="OMA" id="CHPRTSK"/>
<feature type="domain" description="Cystatin" evidence="8">
    <location>
        <begin position="20"/>
        <end position="128"/>
    </location>
</feature>
<dbReference type="GO" id="GO:0005615">
    <property type="term" value="C:extracellular space"/>
    <property type="evidence" value="ECO:0007669"/>
    <property type="project" value="TreeGrafter"/>
</dbReference>
<dbReference type="EMBL" id="KC816583">
    <property type="protein sequence ID" value="AGW80661.1"/>
    <property type="molecule type" value="mRNA"/>
</dbReference>
<dbReference type="SMR" id="U3PUC2"/>
<keyword evidence="6 7" id="KW-0732">Signal</keyword>
<evidence type="ECO:0000256" key="5">
    <source>
        <dbReference type="ARBA" id="ARBA00022704"/>
    </source>
</evidence>
<reference evidence="9" key="1">
    <citation type="journal article" date="2013" name="Ticks Tick Borne Dis.">
        <title>Sequence characterization and immunogenicity of cystatins from the cattle tick Rhipicephalus (Boophilus) microplus.</title>
        <authorList>
            <person name="Parizi L.F."/>
            <person name="Githaka N.W."/>
            <person name="Acevedo C."/>
            <person name="Benavides U."/>
            <person name="Seixas A."/>
            <person name="Logullo C."/>
            <person name="Konnai S."/>
            <person name="Ohashi K."/>
            <person name="Masuda A."/>
            <person name="da Silva Vaz I.Jr."/>
        </authorList>
    </citation>
    <scope>NUCLEOTIDE SEQUENCE</scope>
</reference>
<dbReference type="PANTHER" id="PTHR46186:SF2">
    <property type="entry name" value="CYSTATIN"/>
    <property type="match status" value="1"/>
</dbReference>
<dbReference type="PANTHER" id="PTHR46186">
    <property type="entry name" value="CYSTATIN"/>
    <property type="match status" value="1"/>
</dbReference>
<dbReference type="MEROPS" id="I25.012"/>
<evidence type="ECO:0000259" key="8">
    <source>
        <dbReference type="SMART" id="SM00043"/>
    </source>
</evidence>
<dbReference type="CDD" id="cd00042">
    <property type="entry name" value="CY"/>
    <property type="match status" value="1"/>
</dbReference>
<dbReference type="Pfam" id="PF00031">
    <property type="entry name" value="Cystatin"/>
    <property type="match status" value="1"/>
</dbReference>
<dbReference type="OrthoDB" id="1908104at2759"/>
<accession>U3PUC2</accession>
<dbReference type="AlphaFoldDB" id="U3PUC2"/>
<dbReference type="GO" id="GO:0005737">
    <property type="term" value="C:cytoplasm"/>
    <property type="evidence" value="ECO:0007669"/>
    <property type="project" value="TreeGrafter"/>
</dbReference>
<dbReference type="SUPFAM" id="SSF54403">
    <property type="entry name" value="Cystatin/monellin"/>
    <property type="match status" value="1"/>
</dbReference>
<name>U3PUC2_RHIMP</name>
<gene>
    <name evidence="9" type="primary">cys2e</name>
</gene>
<dbReference type="InterPro" id="IPR000010">
    <property type="entry name" value="Cystatin_dom"/>
</dbReference>
<feature type="chain" id="PRO_5018528425" evidence="7">
    <location>
        <begin position="20"/>
        <end position="129"/>
    </location>
</feature>
<evidence type="ECO:0000256" key="6">
    <source>
        <dbReference type="ARBA" id="ARBA00022729"/>
    </source>
</evidence>
<dbReference type="GO" id="GO:0031982">
    <property type="term" value="C:vesicle"/>
    <property type="evidence" value="ECO:0007669"/>
    <property type="project" value="TreeGrafter"/>
</dbReference>
<evidence type="ECO:0000256" key="1">
    <source>
        <dbReference type="ARBA" id="ARBA00004613"/>
    </source>
</evidence>
<protein>
    <submittedName>
        <fullName evidence="9">Cystatin 2e</fullName>
    </submittedName>
</protein>
<sequence>MKGAVVLLVVSVTVAECSSKRPGEWMDQDPLSDPKYMKLAHYALIDQEPKKKYYYTVLNLLEVKTQVVNGVNYALTFEITPSDCPVADGPYAGESCKPTGDEPSAVCTAVVYERSWKKQRELVTLQCHS</sequence>
<feature type="signal peptide" evidence="7">
    <location>
        <begin position="1"/>
        <end position="19"/>
    </location>
</feature>
<dbReference type="InterPro" id="IPR046350">
    <property type="entry name" value="Cystatin_sf"/>
</dbReference>
<evidence type="ECO:0000256" key="2">
    <source>
        <dbReference type="ARBA" id="ARBA00009403"/>
    </source>
</evidence>
<evidence type="ECO:0000256" key="4">
    <source>
        <dbReference type="ARBA" id="ARBA00022690"/>
    </source>
</evidence>
<organism evidence="9">
    <name type="scientific">Rhipicephalus microplus</name>
    <name type="common">Cattle tick</name>
    <name type="synonym">Boophilus microplus</name>
    <dbReference type="NCBI Taxonomy" id="6941"/>
    <lineage>
        <taxon>Eukaryota</taxon>
        <taxon>Metazoa</taxon>
        <taxon>Ecdysozoa</taxon>
        <taxon>Arthropoda</taxon>
        <taxon>Chelicerata</taxon>
        <taxon>Arachnida</taxon>
        <taxon>Acari</taxon>
        <taxon>Parasitiformes</taxon>
        <taxon>Ixodida</taxon>
        <taxon>Ixodoidea</taxon>
        <taxon>Ixodidae</taxon>
        <taxon>Rhipicephalinae</taxon>
        <taxon>Rhipicephalus</taxon>
        <taxon>Boophilus</taxon>
    </lineage>
</organism>
<evidence type="ECO:0000256" key="3">
    <source>
        <dbReference type="ARBA" id="ARBA00022525"/>
    </source>
</evidence>
<dbReference type="VEuPathDB" id="VectorBase:LOC119168121"/>
<keyword evidence="3" id="KW-0964">Secreted</keyword>
<dbReference type="Gene3D" id="3.10.450.10">
    <property type="match status" value="1"/>
</dbReference>
<comment type="similarity">
    <text evidence="2">Belongs to the cystatin family.</text>
</comment>
<keyword evidence="4" id="KW-0646">Protease inhibitor</keyword>
<keyword evidence="5" id="KW-0789">Thiol protease inhibitor</keyword>
<comment type="subcellular location">
    <subcellularLocation>
        <location evidence="1">Secreted</location>
    </subcellularLocation>
</comment>
<evidence type="ECO:0000256" key="7">
    <source>
        <dbReference type="SAM" id="SignalP"/>
    </source>
</evidence>
<proteinExistence type="evidence at transcript level"/>
<dbReference type="GO" id="GO:0004869">
    <property type="term" value="F:cysteine-type endopeptidase inhibitor activity"/>
    <property type="evidence" value="ECO:0007669"/>
    <property type="project" value="UniProtKB-KW"/>
</dbReference>